<organism evidence="2 3">
    <name type="scientific">Iris pallida</name>
    <name type="common">Sweet iris</name>
    <dbReference type="NCBI Taxonomy" id="29817"/>
    <lineage>
        <taxon>Eukaryota</taxon>
        <taxon>Viridiplantae</taxon>
        <taxon>Streptophyta</taxon>
        <taxon>Embryophyta</taxon>
        <taxon>Tracheophyta</taxon>
        <taxon>Spermatophyta</taxon>
        <taxon>Magnoliopsida</taxon>
        <taxon>Liliopsida</taxon>
        <taxon>Asparagales</taxon>
        <taxon>Iridaceae</taxon>
        <taxon>Iridoideae</taxon>
        <taxon>Irideae</taxon>
        <taxon>Iris</taxon>
    </lineage>
</organism>
<gene>
    <name evidence="2" type="ORF">M6B38_129570</name>
</gene>
<name>A0AAX6G5W6_IRIPA</name>
<evidence type="ECO:0000256" key="1">
    <source>
        <dbReference type="SAM" id="MobiDB-lite"/>
    </source>
</evidence>
<reference evidence="2" key="1">
    <citation type="journal article" date="2023" name="GigaByte">
        <title>Genome assembly of the bearded iris, Iris pallida Lam.</title>
        <authorList>
            <person name="Bruccoleri R.E."/>
            <person name="Oakeley E.J."/>
            <person name="Faust A.M.E."/>
            <person name="Altorfer M."/>
            <person name="Dessus-Babus S."/>
            <person name="Burckhardt D."/>
            <person name="Oertli M."/>
            <person name="Naumann U."/>
            <person name="Petersen F."/>
            <person name="Wong J."/>
        </authorList>
    </citation>
    <scope>NUCLEOTIDE SEQUENCE</scope>
    <source>
        <strain evidence="2">GSM-AAB239-AS_SAM_17_03QT</strain>
    </source>
</reference>
<dbReference type="Proteomes" id="UP001140949">
    <property type="component" value="Unassembled WGS sequence"/>
</dbReference>
<keyword evidence="3" id="KW-1185">Reference proteome</keyword>
<comment type="caution">
    <text evidence="2">The sequence shown here is derived from an EMBL/GenBank/DDBJ whole genome shotgun (WGS) entry which is preliminary data.</text>
</comment>
<keyword evidence="2" id="KW-0436">Ligase</keyword>
<dbReference type="EMBL" id="JANAVB010022593">
    <property type="protein sequence ID" value="KAJ6824060.1"/>
    <property type="molecule type" value="Genomic_DNA"/>
</dbReference>
<protein>
    <submittedName>
        <fullName evidence="2">Tyrosine--tRNA ligase, chloroplastic/mitochondrial-like</fullName>
    </submittedName>
</protein>
<feature type="compositionally biased region" description="Gly residues" evidence="1">
    <location>
        <begin position="37"/>
        <end position="55"/>
    </location>
</feature>
<evidence type="ECO:0000313" key="2">
    <source>
        <dbReference type="EMBL" id="KAJ6824060.1"/>
    </source>
</evidence>
<reference evidence="2" key="2">
    <citation type="submission" date="2023-04" db="EMBL/GenBank/DDBJ databases">
        <authorList>
            <person name="Bruccoleri R.E."/>
            <person name="Oakeley E.J."/>
            <person name="Faust A.-M."/>
            <person name="Dessus-Babus S."/>
            <person name="Altorfer M."/>
            <person name="Burckhardt D."/>
            <person name="Oertli M."/>
            <person name="Naumann U."/>
            <person name="Petersen F."/>
            <person name="Wong J."/>
        </authorList>
    </citation>
    <scope>NUCLEOTIDE SEQUENCE</scope>
    <source>
        <strain evidence="2">GSM-AAB239-AS_SAM_17_03QT</strain>
        <tissue evidence="2">Leaf</tissue>
    </source>
</reference>
<dbReference type="GO" id="GO:0016874">
    <property type="term" value="F:ligase activity"/>
    <property type="evidence" value="ECO:0007669"/>
    <property type="project" value="UniProtKB-KW"/>
</dbReference>
<feature type="region of interest" description="Disordered" evidence="1">
    <location>
        <begin position="30"/>
        <end position="62"/>
    </location>
</feature>
<evidence type="ECO:0000313" key="3">
    <source>
        <dbReference type="Proteomes" id="UP001140949"/>
    </source>
</evidence>
<accession>A0AAX6G5W6</accession>
<proteinExistence type="predicted"/>
<sequence>MFLSMEEIRGIEEGMGRPGYMPNSVQRRLAEEVTRGRAGGGVEGDGSPEAGGGDAAGLEDGRGDCGGRAVVLLGLRRC</sequence>
<dbReference type="AlphaFoldDB" id="A0AAX6G5W6"/>